<dbReference type="PIRSF" id="PIRSF007949">
    <property type="entry name" value="VPS16"/>
    <property type="match status" value="1"/>
</dbReference>
<protein>
    <submittedName>
        <fullName evidence="5">Vacuolar protein sorting vps16</fullName>
    </submittedName>
</protein>
<dbReference type="GO" id="GO:0016197">
    <property type="term" value="P:endosomal transport"/>
    <property type="evidence" value="ECO:0007669"/>
    <property type="project" value="TreeGrafter"/>
</dbReference>
<evidence type="ECO:0000259" key="4">
    <source>
        <dbReference type="Pfam" id="PF04841"/>
    </source>
</evidence>
<dbReference type="InterPro" id="IPR016534">
    <property type="entry name" value="VPS16"/>
</dbReference>
<feature type="domain" description="Vps16 N-terminal" evidence="4">
    <location>
        <begin position="237"/>
        <end position="510"/>
    </location>
</feature>
<feature type="region of interest" description="Disordered" evidence="2">
    <location>
        <begin position="165"/>
        <end position="212"/>
    </location>
</feature>
<evidence type="ECO:0000256" key="2">
    <source>
        <dbReference type="SAM" id="MobiDB-lite"/>
    </source>
</evidence>
<dbReference type="SUPFAM" id="SSF50978">
    <property type="entry name" value="WD40 repeat-like"/>
    <property type="match status" value="1"/>
</dbReference>
<dbReference type="Pfam" id="PF04840">
    <property type="entry name" value="Vps16_C"/>
    <property type="match status" value="1"/>
</dbReference>
<evidence type="ECO:0000259" key="3">
    <source>
        <dbReference type="Pfam" id="PF04840"/>
    </source>
</evidence>
<feature type="domain" description="Vps16 C-terminal" evidence="3">
    <location>
        <begin position="616"/>
        <end position="931"/>
    </location>
</feature>
<dbReference type="InterPro" id="IPR006926">
    <property type="entry name" value="Vps16_N"/>
</dbReference>
<evidence type="ECO:0000313" key="6">
    <source>
        <dbReference type="Proteomes" id="UP001146793"/>
    </source>
</evidence>
<name>A0AAV8A417_9EUKA</name>
<dbReference type="InterPro" id="IPR038132">
    <property type="entry name" value="Vps16_C_sf"/>
</dbReference>
<dbReference type="GO" id="GO:0006886">
    <property type="term" value="P:intracellular protein transport"/>
    <property type="evidence" value="ECO:0007669"/>
    <property type="project" value="InterPro"/>
</dbReference>
<dbReference type="GO" id="GO:0003779">
    <property type="term" value="F:actin binding"/>
    <property type="evidence" value="ECO:0007669"/>
    <property type="project" value="TreeGrafter"/>
</dbReference>
<dbReference type="GO" id="GO:0030897">
    <property type="term" value="C:HOPS complex"/>
    <property type="evidence" value="ECO:0007669"/>
    <property type="project" value="TreeGrafter"/>
</dbReference>
<dbReference type="GO" id="GO:0005768">
    <property type="term" value="C:endosome"/>
    <property type="evidence" value="ECO:0007669"/>
    <property type="project" value="TreeGrafter"/>
</dbReference>
<comment type="similarity">
    <text evidence="1">Belongs to the VPS16 family.</text>
</comment>
<dbReference type="GO" id="GO:0042144">
    <property type="term" value="P:vacuole fusion, non-autophagic"/>
    <property type="evidence" value="ECO:0007669"/>
    <property type="project" value="TreeGrafter"/>
</dbReference>
<dbReference type="EMBL" id="JANTQA010000016">
    <property type="protein sequence ID" value="KAJ3447465.1"/>
    <property type="molecule type" value="Genomic_DNA"/>
</dbReference>
<feature type="domain" description="Vps16 N-terminal" evidence="4">
    <location>
        <begin position="6"/>
        <end position="115"/>
    </location>
</feature>
<dbReference type="AlphaFoldDB" id="A0AAV8A417"/>
<dbReference type="PANTHER" id="PTHR12811:SF0">
    <property type="entry name" value="VACUOLAR PROTEIN SORTING-ASSOCIATED PROTEIN 16 HOMOLOG"/>
    <property type="match status" value="1"/>
</dbReference>
<dbReference type="Gene3D" id="1.10.150.780">
    <property type="entry name" value="Vps16, C-terminal region"/>
    <property type="match status" value="1"/>
</dbReference>
<feature type="compositionally biased region" description="Basic and acidic residues" evidence="2">
    <location>
        <begin position="168"/>
        <end position="197"/>
    </location>
</feature>
<dbReference type="Proteomes" id="UP001146793">
    <property type="component" value="Unassembled WGS sequence"/>
</dbReference>
<comment type="caution">
    <text evidence="5">The sequence shown here is derived from an EMBL/GenBank/DDBJ whole genome shotgun (WGS) entry which is preliminary data.</text>
</comment>
<dbReference type="Pfam" id="PF04841">
    <property type="entry name" value="Vps16_N"/>
    <property type="match status" value="2"/>
</dbReference>
<gene>
    <name evidence="5" type="ORF">M0812_07698</name>
</gene>
<organism evidence="5 6">
    <name type="scientific">Anaeramoeba flamelloides</name>
    <dbReference type="NCBI Taxonomy" id="1746091"/>
    <lineage>
        <taxon>Eukaryota</taxon>
        <taxon>Metamonada</taxon>
        <taxon>Anaeramoebidae</taxon>
        <taxon>Anaeramoeba</taxon>
    </lineage>
</organism>
<dbReference type="InterPro" id="IPR006925">
    <property type="entry name" value="Vps16_C"/>
</dbReference>
<accession>A0AAV8A417</accession>
<evidence type="ECO:0000313" key="5">
    <source>
        <dbReference type="EMBL" id="KAJ3447465.1"/>
    </source>
</evidence>
<reference evidence="5" key="1">
    <citation type="submission" date="2022-08" db="EMBL/GenBank/DDBJ databases">
        <title>Novel sulphate-reducing endosymbionts in the free-living metamonad Anaeramoeba.</title>
        <authorList>
            <person name="Jerlstrom-Hultqvist J."/>
            <person name="Cepicka I."/>
            <person name="Gallot-Lavallee L."/>
            <person name="Salas-Leiva D."/>
            <person name="Curtis B.A."/>
            <person name="Zahonova K."/>
            <person name="Pipaliya S."/>
            <person name="Dacks J."/>
            <person name="Roger A.J."/>
        </authorList>
    </citation>
    <scope>NUCLEOTIDE SEQUENCE</scope>
    <source>
        <strain evidence="5">Busselton2</strain>
    </source>
</reference>
<dbReference type="GO" id="GO:0005765">
    <property type="term" value="C:lysosomal membrane"/>
    <property type="evidence" value="ECO:0007669"/>
    <property type="project" value="TreeGrafter"/>
</dbReference>
<sequence length="954" mass="110684">MEKQKFKWDQLHNFFYNKEEVYKLEWDDQEIDLKDYEIAAAPNGGPVAMIRSRGKIVRYQEKSVLKIFNASGSLLEEIPWDNEDVLSTFGWKTNDELVCILEDCKVKIFNLRGTLTREIHVGYNTLERKKEQKKIDERNALMLNGEGEGDLSVLIGDKQGKRKTNSRGIERILDSEEEKLEKEKEKKEQEEKGRTNKNDIGNSEEEEDEKFDSKKIKLLVDPNEEIRGLDEVLIPTVTCAKIWQTGFAILTDLQELFVCKDWDQTYQKYPKLDFGDTPLSMAVIESQFSSTGDIEILFGTKKNQIFMIDSIENQSQEVKSNVVELSVASSGKILAYYTQDGKVIVEPTNFSKVLVEYQTDVFERPTQLVWCSSDSVLVYWENQKILKMIGPNNSTIDYPIEDYKKIFLAPEVDGVRVYYNDKTEFISKVPMYTYNIFSIESVGASWTLYNAYEKFIIGDSQADVEIRSLGNELGNAIEDCILAAGNESDPMDQQKLLKAASLGKAYDHQYEYPKFAEMCRDLRILNAVRDFEVGIPITYNQFMRFGIEPLILRLVNYLHHFLAFKICKYSKIRPETVLEDWACSMIIYKSITEQHRLEKVILGKLDTHRKEGGIVVSYANIARVAFERGHKELAKKLLFQEPKPQNQVPLLIAMKNDREALKKAVQSGDADLIFTVLLHLIDTIKYERSRMNSSSFMRLISNSETAQSLLVRYSRRKETRVLKNVFQSLGQMKKLGLYVAWRSFYMKDPNQRIESLLEAQSSFQSAQNNLYKKITEDQIKLLQLQLSYEQEKSNESQRSMSFEYFGLSVSDTLSLLIERGEKKYADKLKKDFKIPDKRFWWLKIKALAKVRKFDDLHEFAKQKSPIGYEPFVQVCLDNTAHNQAIEFVEKIPSLEKRSEHYIKLESWENAAKMAMELRDQELLDHIHEIAPSDVKIPMRVPQAPKKRGFFSKKK</sequence>
<evidence type="ECO:0000256" key="1">
    <source>
        <dbReference type="ARBA" id="ARBA00009250"/>
    </source>
</evidence>
<proteinExistence type="inferred from homology"/>
<dbReference type="PANTHER" id="PTHR12811">
    <property type="entry name" value="VACUOLAR PROTEIN SORTING VPS16"/>
    <property type="match status" value="1"/>
</dbReference>
<dbReference type="InterPro" id="IPR036322">
    <property type="entry name" value="WD40_repeat_dom_sf"/>
</dbReference>